<reference evidence="3 4" key="2">
    <citation type="submission" date="2024-05" db="EMBL/GenBank/DDBJ databases">
        <authorList>
            <person name="Chen Y."/>
            <person name="Shah S."/>
            <person name="Dougan E. K."/>
            <person name="Thang M."/>
            <person name="Chan C."/>
        </authorList>
    </citation>
    <scope>NUCLEOTIDE SEQUENCE [LARGE SCALE GENOMIC DNA]</scope>
</reference>
<dbReference type="EMBL" id="CAMXCT020001160">
    <property type="protein sequence ID" value="CAL1140753.1"/>
    <property type="molecule type" value="Genomic_DNA"/>
</dbReference>
<feature type="compositionally biased region" description="Acidic residues" evidence="1">
    <location>
        <begin position="681"/>
        <end position="706"/>
    </location>
</feature>
<comment type="caution">
    <text evidence="2">The sequence shown here is derived from an EMBL/GenBank/DDBJ whole genome shotgun (WGS) entry which is preliminary data.</text>
</comment>
<dbReference type="Proteomes" id="UP001152797">
    <property type="component" value="Unassembled WGS sequence"/>
</dbReference>
<evidence type="ECO:0000256" key="1">
    <source>
        <dbReference type="SAM" id="MobiDB-lite"/>
    </source>
</evidence>
<gene>
    <name evidence="2" type="ORF">C1SCF055_LOCUS14659</name>
</gene>
<sequence>MRKRWRDKYSAREARLDDSPTDMPVSLPGDELDAHEFDEDFNNPLLALGGSFEPLDASAGLELHEPSEQVEASFPPSAPVMPFRTAASDSRVKFVDKSLPSASSEPARFETVASMASPAVVSEALRLTDKRPVLYPWEKGRLKQGVNNFVQVGVAVSDGFQLDASVSVQYERKDAALFQSVVKNIIGCTYMEEREAQREHAIRQWWDLLRLNLNASDPGRAAVQETGLSNVFRYGIELLDAIFGLKSPNTLLKRLCILKMFNLWMIRNYSETWLPLVEQRVWDYVRHLRNSKAPASRAVSLLGSIRFCFYTMKVDGSQEVLESLRIKGLAAQIYARKKPWRPSDVLSVNEVEFLHLCFMDESRCDVDRIFIGHLLHMLYARARFSDLLAVMELFIDEEDAFLEVSATLHKGARSMDARSKLLPIVAPAVGIKGGNWAKAYLALRLKAGLRSPGSEAVPMLLSPKRSGIGWDDRYITSSELNKFIKRLFSDGGRMIAGRKITTHSMKATGLSWCSKLGVAQEHRAILARHATSVQGATVLYSQDLLSSALRSFTSVLEAIRKQTFQPDKSRSGMITPAAHTPAGAPATPFPKGLLVPDGNFLGSSQSAAFVATEQSEAALHGMHQGAMASEAALGERKEGYSPGTPIASPEVKLEFTWPETAWDNGVIDLEDQHDLLSEWNDGSEEESSSCSDSDSDGSLDWAEPEDSAGCRQPAPALVPKWYINVKTNVIHEVKDDKVFRCGRQLGQIYVAVPALTGLRCGKCFAHCL</sequence>
<feature type="compositionally biased region" description="Basic and acidic residues" evidence="1">
    <location>
        <begin position="7"/>
        <end position="18"/>
    </location>
</feature>
<protein>
    <submittedName>
        <fullName evidence="2">Uncharacterized protein</fullName>
    </submittedName>
</protein>
<keyword evidence="4" id="KW-1185">Reference proteome</keyword>
<feature type="region of interest" description="Disordered" evidence="1">
    <location>
        <begin position="567"/>
        <end position="589"/>
    </location>
</feature>
<feature type="compositionally biased region" description="Low complexity" evidence="1">
    <location>
        <begin position="575"/>
        <end position="589"/>
    </location>
</feature>
<accession>A0A9P1FT37</accession>
<name>A0A9P1FT37_9DINO</name>
<organism evidence="2">
    <name type="scientific">Cladocopium goreaui</name>
    <dbReference type="NCBI Taxonomy" id="2562237"/>
    <lineage>
        <taxon>Eukaryota</taxon>
        <taxon>Sar</taxon>
        <taxon>Alveolata</taxon>
        <taxon>Dinophyceae</taxon>
        <taxon>Suessiales</taxon>
        <taxon>Symbiodiniaceae</taxon>
        <taxon>Cladocopium</taxon>
    </lineage>
</organism>
<feature type="region of interest" description="Disordered" evidence="1">
    <location>
        <begin position="679"/>
        <end position="712"/>
    </location>
</feature>
<reference evidence="2" key="1">
    <citation type="submission" date="2022-10" db="EMBL/GenBank/DDBJ databases">
        <authorList>
            <person name="Chen Y."/>
            <person name="Dougan E. K."/>
            <person name="Chan C."/>
            <person name="Rhodes N."/>
            <person name="Thang M."/>
        </authorList>
    </citation>
    <scope>NUCLEOTIDE SEQUENCE</scope>
</reference>
<dbReference type="AlphaFoldDB" id="A0A9P1FT37"/>
<dbReference type="EMBL" id="CAMXCT010001160">
    <property type="protein sequence ID" value="CAI3987378.1"/>
    <property type="molecule type" value="Genomic_DNA"/>
</dbReference>
<dbReference type="EMBL" id="CAMXCT030001160">
    <property type="protein sequence ID" value="CAL4774690.1"/>
    <property type="molecule type" value="Genomic_DNA"/>
</dbReference>
<evidence type="ECO:0000313" key="3">
    <source>
        <dbReference type="EMBL" id="CAL4774690.1"/>
    </source>
</evidence>
<evidence type="ECO:0000313" key="4">
    <source>
        <dbReference type="Proteomes" id="UP001152797"/>
    </source>
</evidence>
<proteinExistence type="predicted"/>
<feature type="region of interest" description="Disordered" evidence="1">
    <location>
        <begin position="1"/>
        <end position="36"/>
    </location>
</feature>
<evidence type="ECO:0000313" key="2">
    <source>
        <dbReference type="EMBL" id="CAI3987378.1"/>
    </source>
</evidence>